<dbReference type="RefSeq" id="WP_125818966.1">
    <property type="nucleotide sequence ID" value="NZ_JASITI010000013.1"/>
</dbReference>
<accession>A0ABT7GSF8</accession>
<feature type="transmembrane region" description="Helical" evidence="2">
    <location>
        <begin position="34"/>
        <end position="55"/>
    </location>
</feature>
<dbReference type="Proteomes" id="UP001223390">
    <property type="component" value="Unassembled WGS sequence"/>
</dbReference>
<dbReference type="EMBL" id="JASITI010000013">
    <property type="protein sequence ID" value="MDK9496532.1"/>
    <property type="molecule type" value="Genomic_DNA"/>
</dbReference>
<evidence type="ECO:0000259" key="3">
    <source>
        <dbReference type="Pfam" id="PF13462"/>
    </source>
</evidence>
<feature type="compositionally biased region" description="Basic and acidic residues" evidence="1">
    <location>
        <begin position="10"/>
        <end position="20"/>
    </location>
</feature>
<feature type="domain" description="Thioredoxin-like fold" evidence="3">
    <location>
        <begin position="86"/>
        <end position="259"/>
    </location>
</feature>
<name>A0ABT7GSF8_9ACTN</name>
<sequence length="267" mass="28452">MASSSRKDHRREARERLRAEREAEARRARLRGRLLVGGALAAVLAVAVGVGAYAAGRAGPGKSEAAGKPFLRPAHTAGEDGVVVPYGRADAKDVVSVWLDPRCPFCANVETGLGPALKEQADAGTYRVEYHFATFLDGGLGGKGSKRALNALGAAVNESPQKFMDYLRVLYKNHPSEETDDRFGSTDTLLDLAGQVPGLRTPDFDRAVEELSYMPWVDKVSKAFGESGKRGTPSVEVNGKEVGVLSGRGEAVSPEAFAQLVAANRRS</sequence>
<evidence type="ECO:0000313" key="4">
    <source>
        <dbReference type="EMBL" id="MDK9496532.1"/>
    </source>
</evidence>
<organism evidence="4 5">
    <name type="scientific">Streptomyces katrae</name>
    <dbReference type="NCBI Taxonomy" id="68223"/>
    <lineage>
        <taxon>Bacteria</taxon>
        <taxon>Bacillati</taxon>
        <taxon>Actinomycetota</taxon>
        <taxon>Actinomycetes</taxon>
        <taxon>Kitasatosporales</taxon>
        <taxon>Streptomycetaceae</taxon>
        <taxon>Streptomyces</taxon>
    </lineage>
</organism>
<dbReference type="Gene3D" id="3.40.30.10">
    <property type="entry name" value="Glutaredoxin"/>
    <property type="match status" value="1"/>
</dbReference>
<dbReference type="SUPFAM" id="SSF52833">
    <property type="entry name" value="Thioredoxin-like"/>
    <property type="match status" value="1"/>
</dbReference>
<dbReference type="InterPro" id="IPR036249">
    <property type="entry name" value="Thioredoxin-like_sf"/>
</dbReference>
<feature type="region of interest" description="Disordered" evidence="1">
    <location>
        <begin position="1"/>
        <end position="20"/>
    </location>
</feature>
<keyword evidence="2" id="KW-0472">Membrane</keyword>
<keyword evidence="2" id="KW-0812">Transmembrane</keyword>
<gene>
    <name evidence="4" type="ORF">QEZ40_001114</name>
</gene>
<comment type="caution">
    <text evidence="4">The sequence shown here is derived from an EMBL/GenBank/DDBJ whole genome shotgun (WGS) entry which is preliminary data.</text>
</comment>
<evidence type="ECO:0000313" key="5">
    <source>
        <dbReference type="Proteomes" id="UP001223390"/>
    </source>
</evidence>
<keyword evidence="2" id="KW-1133">Transmembrane helix</keyword>
<keyword evidence="5" id="KW-1185">Reference proteome</keyword>
<protein>
    <submittedName>
        <fullName evidence="4">Thioredoxin domain-containing protein</fullName>
    </submittedName>
</protein>
<dbReference type="Pfam" id="PF13462">
    <property type="entry name" value="Thioredoxin_4"/>
    <property type="match status" value="1"/>
</dbReference>
<dbReference type="CDD" id="cd02972">
    <property type="entry name" value="DsbA_family"/>
    <property type="match status" value="1"/>
</dbReference>
<evidence type="ECO:0000256" key="2">
    <source>
        <dbReference type="SAM" id="Phobius"/>
    </source>
</evidence>
<dbReference type="InterPro" id="IPR012336">
    <property type="entry name" value="Thioredoxin-like_fold"/>
</dbReference>
<reference evidence="4 5" key="1">
    <citation type="submission" date="2023-05" db="EMBL/GenBank/DDBJ databases">
        <title>Sequencing and Assembly of Streptomyces sp. NP73.</title>
        <authorList>
            <person name="Konwar A.N."/>
            <person name="Saikia K."/>
            <person name="Thakur D."/>
        </authorList>
    </citation>
    <scope>NUCLEOTIDE SEQUENCE [LARGE SCALE GENOMIC DNA]</scope>
    <source>
        <strain evidence="4 5">NP73</strain>
    </source>
</reference>
<evidence type="ECO:0000256" key="1">
    <source>
        <dbReference type="SAM" id="MobiDB-lite"/>
    </source>
</evidence>
<proteinExistence type="predicted"/>